<accession>A0A2S9WZ90</accession>
<evidence type="ECO:0000313" key="1">
    <source>
        <dbReference type="EMBL" id="PRP68781.1"/>
    </source>
</evidence>
<evidence type="ECO:0000313" key="2">
    <source>
        <dbReference type="Proteomes" id="UP000239469"/>
    </source>
</evidence>
<reference evidence="1 2" key="1">
    <citation type="submission" date="2017-01" db="EMBL/GenBank/DDBJ databases">
        <title>New insights into the genetic diversity of Chromobacterium isolated from tropical freshwater lake.</title>
        <authorList>
            <person name="Santos A.B."/>
            <person name="Nascimento A.M."/>
            <person name="Da Silva P.C."/>
        </authorList>
    </citation>
    <scope>NUCLEOTIDE SEQUENCE [LARGE SCALE GENOMIC DNA]</scope>
    <source>
        <strain evidence="1 2">56AF</strain>
    </source>
</reference>
<sequence length="117" mass="12647">MFGYTTQATQAAFSPLQRSVAGKPYLYMSLIYPEGSRDGGERQVGFVVCGETARQIDTLLGLMRNGNVILTGALSTRVIQKNGKDRTVTGLEVGSFGLSLPSGEETVMLSTDFLMFQ</sequence>
<protein>
    <submittedName>
        <fullName evidence="1">Uncharacterized protein</fullName>
    </submittedName>
</protein>
<name>A0A2S9WZ90_9NEIS</name>
<comment type="caution">
    <text evidence="1">The sequence shown here is derived from an EMBL/GenBank/DDBJ whole genome shotgun (WGS) entry which is preliminary data.</text>
</comment>
<dbReference type="RefSeq" id="WP_106078023.1">
    <property type="nucleotide sequence ID" value="NZ_MTBD01000037.1"/>
</dbReference>
<gene>
    <name evidence="1" type="ORF">BUE93_20240</name>
</gene>
<organism evidence="1 2">
    <name type="scientific">Chromobacterium amazonense</name>
    <dbReference type="NCBI Taxonomy" id="1382803"/>
    <lineage>
        <taxon>Bacteria</taxon>
        <taxon>Pseudomonadati</taxon>
        <taxon>Pseudomonadota</taxon>
        <taxon>Betaproteobacteria</taxon>
        <taxon>Neisseriales</taxon>
        <taxon>Chromobacteriaceae</taxon>
        <taxon>Chromobacterium</taxon>
    </lineage>
</organism>
<dbReference type="Proteomes" id="UP000239469">
    <property type="component" value="Unassembled WGS sequence"/>
</dbReference>
<dbReference type="AlphaFoldDB" id="A0A2S9WZ90"/>
<proteinExistence type="predicted"/>
<dbReference type="EMBL" id="MTBD01000037">
    <property type="protein sequence ID" value="PRP68781.1"/>
    <property type="molecule type" value="Genomic_DNA"/>
</dbReference>